<organism evidence="2 3">
    <name type="scientific">Ricinus communis</name>
    <name type="common">Castor bean</name>
    <dbReference type="NCBI Taxonomy" id="3988"/>
    <lineage>
        <taxon>Eukaryota</taxon>
        <taxon>Viridiplantae</taxon>
        <taxon>Streptophyta</taxon>
        <taxon>Embryophyta</taxon>
        <taxon>Tracheophyta</taxon>
        <taxon>Spermatophyta</taxon>
        <taxon>Magnoliopsida</taxon>
        <taxon>eudicotyledons</taxon>
        <taxon>Gunneridae</taxon>
        <taxon>Pentapetalae</taxon>
        <taxon>rosids</taxon>
        <taxon>fabids</taxon>
        <taxon>Malpighiales</taxon>
        <taxon>Euphorbiaceae</taxon>
        <taxon>Acalyphoideae</taxon>
        <taxon>Acalypheae</taxon>
        <taxon>Ricinus</taxon>
    </lineage>
</organism>
<gene>
    <name evidence="2" type="ORF">RCOM_1875280</name>
</gene>
<protein>
    <submittedName>
        <fullName evidence="2">Uncharacterized protein</fullName>
    </submittedName>
</protein>
<reference evidence="3" key="1">
    <citation type="journal article" date="2010" name="Nat. Biotechnol.">
        <title>Draft genome sequence of the oilseed species Ricinus communis.</title>
        <authorList>
            <person name="Chan A.P."/>
            <person name="Crabtree J."/>
            <person name="Zhao Q."/>
            <person name="Lorenzi H."/>
            <person name="Orvis J."/>
            <person name="Puiu D."/>
            <person name="Melake-Berhan A."/>
            <person name="Jones K.M."/>
            <person name="Redman J."/>
            <person name="Chen G."/>
            <person name="Cahoon E.B."/>
            <person name="Gedil M."/>
            <person name="Stanke M."/>
            <person name="Haas B.J."/>
            <person name="Wortman J.R."/>
            <person name="Fraser-Liggett C.M."/>
            <person name="Ravel J."/>
            <person name="Rabinowicz P.D."/>
        </authorList>
    </citation>
    <scope>NUCLEOTIDE SEQUENCE [LARGE SCALE GENOMIC DNA]</scope>
    <source>
        <strain evidence="3">cv. Hale</strain>
    </source>
</reference>
<evidence type="ECO:0000313" key="3">
    <source>
        <dbReference type="Proteomes" id="UP000008311"/>
    </source>
</evidence>
<feature type="region of interest" description="Disordered" evidence="1">
    <location>
        <begin position="70"/>
        <end position="98"/>
    </location>
</feature>
<feature type="region of interest" description="Disordered" evidence="1">
    <location>
        <begin position="219"/>
        <end position="243"/>
    </location>
</feature>
<proteinExistence type="predicted"/>
<feature type="compositionally biased region" description="Basic and acidic residues" evidence="1">
    <location>
        <begin position="224"/>
        <end position="243"/>
    </location>
</feature>
<dbReference type="Proteomes" id="UP000008311">
    <property type="component" value="Unassembled WGS sequence"/>
</dbReference>
<dbReference type="InParanoid" id="B9TIZ4"/>
<keyword evidence="3" id="KW-1185">Reference proteome</keyword>
<sequence>RVPVLDRLRAVLRRPVEPRAAQFERVQHVPAHEGAIRLAGRGNGDRPGKAIAEIGILEIAIPLWPRRAQRVAEQPRGRPPRIAAQEQVPHQARPRRIDGQARTVREQIQQGHVLERAGPHVGHRGQPLAHGHVPAQHARLDQARDHQAGHGLADRAIMPHIVDRRGRAAGLAEAAHRRDGLFVRAENGACRRGQIEGVAEPPQPRRYRMRGCPDRLGWRWHGSFPDREGDRRGDRAASRRPSD</sequence>
<feature type="non-terminal residue" evidence="2">
    <location>
        <position position="1"/>
    </location>
</feature>
<name>B9TIZ4_RICCO</name>
<dbReference type="AlphaFoldDB" id="B9TIZ4"/>
<feature type="region of interest" description="Disordered" evidence="1">
    <location>
        <begin position="120"/>
        <end position="149"/>
    </location>
</feature>
<accession>B9TIZ4</accession>
<evidence type="ECO:0000313" key="2">
    <source>
        <dbReference type="EMBL" id="EEF24171.1"/>
    </source>
</evidence>
<dbReference type="EMBL" id="EQ983196">
    <property type="protein sequence ID" value="EEF24171.1"/>
    <property type="molecule type" value="Genomic_DNA"/>
</dbReference>
<feature type="compositionally biased region" description="Basic and acidic residues" evidence="1">
    <location>
        <begin position="138"/>
        <end position="148"/>
    </location>
</feature>
<evidence type="ECO:0000256" key="1">
    <source>
        <dbReference type="SAM" id="MobiDB-lite"/>
    </source>
</evidence>